<feature type="domain" description="Sialate O-acetylesterase" evidence="2">
    <location>
        <begin position="146"/>
        <end position="273"/>
    </location>
</feature>
<proteinExistence type="predicted"/>
<dbReference type="Pfam" id="PF03629">
    <property type="entry name" value="SASA"/>
    <property type="match status" value="1"/>
</dbReference>
<dbReference type="InterPro" id="IPR036514">
    <property type="entry name" value="SGNH_hydro_sf"/>
</dbReference>
<organism evidence="3 4">
    <name type="scientific">Lentilactobacillus diolivorans DSM 14421</name>
    <dbReference type="NCBI Taxonomy" id="1423739"/>
    <lineage>
        <taxon>Bacteria</taxon>
        <taxon>Bacillati</taxon>
        <taxon>Bacillota</taxon>
        <taxon>Bacilli</taxon>
        <taxon>Lactobacillales</taxon>
        <taxon>Lactobacillaceae</taxon>
        <taxon>Lentilactobacillus</taxon>
    </lineage>
</organism>
<dbReference type="PANTHER" id="PTHR31988">
    <property type="entry name" value="ESTERASE, PUTATIVE (DUF303)-RELATED"/>
    <property type="match status" value="1"/>
</dbReference>
<dbReference type="PANTHER" id="PTHR31988:SF19">
    <property type="entry name" value="9-O-ACETYL-N-ACETYLNEURAMINIC ACID DEACETYLASE-RELATED"/>
    <property type="match status" value="1"/>
</dbReference>
<evidence type="ECO:0000313" key="4">
    <source>
        <dbReference type="Proteomes" id="UP000052013"/>
    </source>
</evidence>
<gene>
    <name evidence="3" type="ORF">FC85_GL001660</name>
</gene>
<dbReference type="InterPro" id="IPR052940">
    <property type="entry name" value="Carb_Esterase_6"/>
</dbReference>
<dbReference type="InterPro" id="IPR005181">
    <property type="entry name" value="SASA"/>
</dbReference>
<evidence type="ECO:0000256" key="1">
    <source>
        <dbReference type="ARBA" id="ARBA00022801"/>
    </source>
</evidence>
<dbReference type="SUPFAM" id="SSF52266">
    <property type="entry name" value="SGNH hydrolase"/>
    <property type="match status" value="1"/>
</dbReference>
<sequence>MRHSEVDINALTASMYLKGAAPKSSSPAKKLAIISAGQSNIDGRVPLADLPDGINIPFNNCYYCSNYTPHYLQGKFENGIHAADLDANRWGFDLITYYYLTQLAQQETYVMKWSQGGTSIDPTGDNINHWTAFYEQLDSPDHSLLCHFEHLIRQCMFANADKIEIRAMLWHQGEADRQSYSPLAAEHYYQNLKAVFAYCRGIIGNSQLPIFTGTISHSSEQFDPVIDAIIRQIGQEDPNVHLIDMAGASLLDNWHFDSLSSTYFGKAIYNQMISAGIVAGPQVSLKRPW</sequence>
<dbReference type="Proteomes" id="UP000052013">
    <property type="component" value="Unassembled WGS sequence"/>
</dbReference>
<comment type="caution">
    <text evidence="3">The sequence shown here is derived from an EMBL/GenBank/DDBJ whole genome shotgun (WGS) entry which is preliminary data.</text>
</comment>
<dbReference type="AlphaFoldDB" id="A0A0R1S2A9"/>
<dbReference type="STRING" id="1423739.FC85_GL001660"/>
<name>A0A0R1S2A9_9LACO</name>
<accession>A0A0R1S2A9</accession>
<dbReference type="GO" id="GO:0016787">
    <property type="term" value="F:hydrolase activity"/>
    <property type="evidence" value="ECO:0007669"/>
    <property type="project" value="UniProtKB-KW"/>
</dbReference>
<dbReference type="Gene3D" id="3.40.50.1110">
    <property type="entry name" value="SGNH hydrolase"/>
    <property type="match status" value="1"/>
</dbReference>
<dbReference type="PATRIC" id="fig|1423739.3.peg.1742"/>
<evidence type="ECO:0000313" key="3">
    <source>
        <dbReference type="EMBL" id="KRL63231.1"/>
    </source>
</evidence>
<protein>
    <recommendedName>
        <fullName evidence="2">Sialate O-acetylesterase domain-containing protein</fullName>
    </recommendedName>
</protein>
<dbReference type="EMBL" id="AZEY01000104">
    <property type="protein sequence ID" value="KRL63231.1"/>
    <property type="molecule type" value="Genomic_DNA"/>
</dbReference>
<keyword evidence="1" id="KW-0378">Hydrolase</keyword>
<reference evidence="3 4" key="1">
    <citation type="journal article" date="2015" name="Genome Announc.">
        <title>Expanding the biotechnology potential of lactobacilli through comparative genomics of 213 strains and associated genera.</title>
        <authorList>
            <person name="Sun Z."/>
            <person name="Harris H.M."/>
            <person name="McCann A."/>
            <person name="Guo C."/>
            <person name="Argimon S."/>
            <person name="Zhang W."/>
            <person name="Yang X."/>
            <person name="Jeffery I.B."/>
            <person name="Cooney J.C."/>
            <person name="Kagawa T.F."/>
            <person name="Liu W."/>
            <person name="Song Y."/>
            <person name="Salvetti E."/>
            <person name="Wrobel A."/>
            <person name="Rasinkangas P."/>
            <person name="Parkhill J."/>
            <person name="Rea M.C."/>
            <person name="O'Sullivan O."/>
            <person name="Ritari J."/>
            <person name="Douillard F.P."/>
            <person name="Paul Ross R."/>
            <person name="Yang R."/>
            <person name="Briner A.E."/>
            <person name="Felis G.E."/>
            <person name="de Vos W.M."/>
            <person name="Barrangou R."/>
            <person name="Klaenhammer T.R."/>
            <person name="Caufield P.W."/>
            <person name="Cui Y."/>
            <person name="Zhang H."/>
            <person name="O'Toole P.W."/>
        </authorList>
    </citation>
    <scope>NUCLEOTIDE SEQUENCE [LARGE SCALE GENOMIC DNA]</scope>
    <source>
        <strain evidence="3 4">DSM 14421</strain>
    </source>
</reference>
<evidence type="ECO:0000259" key="2">
    <source>
        <dbReference type="Pfam" id="PF03629"/>
    </source>
</evidence>